<dbReference type="InterPro" id="IPR036517">
    <property type="entry name" value="FF_domain_sf"/>
</dbReference>
<evidence type="ECO:0000259" key="2">
    <source>
        <dbReference type="Pfam" id="PF01846"/>
    </source>
</evidence>
<dbReference type="Proteomes" id="UP001174677">
    <property type="component" value="Chromosome 8"/>
</dbReference>
<dbReference type="Gene3D" id="1.10.10.440">
    <property type="entry name" value="FF domain"/>
    <property type="match status" value="3"/>
</dbReference>
<evidence type="ECO:0000313" key="3">
    <source>
        <dbReference type="EMBL" id="KAJ9175080.1"/>
    </source>
</evidence>
<reference evidence="3 4" key="1">
    <citation type="journal article" date="2023" name="Plant Biotechnol. J.">
        <title>Chromosome-level wild Hevea brasiliensis genome provides new tools for genomic-assisted breeding and valuable loci to elevate rubber yield.</title>
        <authorList>
            <person name="Cheng H."/>
            <person name="Song X."/>
            <person name="Hu Y."/>
            <person name="Wu T."/>
            <person name="Yang Q."/>
            <person name="An Z."/>
            <person name="Feng S."/>
            <person name="Deng Z."/>
            <person name="Wu W."/>
            <person name="Zeng X."/>
            <person name="Tu M."/>
            <person name="Wang X."/>
            <person name="Huang H."/>
        </authorList>
    </citation>
    <scope>NUCLEOTIDE SEQUENCE [LARGE SCALE GENOMIC DNA]</scope>
    <source>
        <strain evidence="3">MT/VB/25A 57/8</strain>
    </source>
</reference>
<evidence type="ECO:0000313" key="4">
    <source>
        <dbReference type="Proteomes" id="UP001174677"/>
    </source>
</evidence>
<comment type="caution">
    <text evidence="3">The sequence shown here is derived from an EMBL/GenBank/DDBJ whole genome shotgun (WGS) entry which is preliminary data.</text>
</comment>
<evidence type="ECO:0000256" key="1">
    <source>
        <dbReference type="SAM" id="Coils"/>
    </source>
</evidence>
<gene>
    <name evidence="3" type="ORF">P3X46_013662</name>
</gene>
<dbReference type="PANTHER" id="PTHR11864">
    <property type="entry name" value="PRE-MRNA-PROCESSING PROTEIN PRP40"/>
    <property type="match status" value="1"/>
</dbReference>
<sequence length="245" mass="29131">MFENDELFKAVEREGDRRDLFDAYLQELEEKERAKVQEERKRNIMKYRQFLESCDFIKASTQWRKVQDQLEADERYLEKEEEEQRKIQKEEMRKAERKNHDEFRKLLEQHVADGSLIAKAHWHDYQLKVKDLPAYLAVASNTSGSTSKVLFEDVAVDLEKQFHEEKTWIKDAVKLNKVALASTWTLEDFKAAIMEDISSSSVSDVNPKIVFDELLGRVKERENKMQRSVNVWQKTFSIYCTLLRK</sequence>
<organism evidence="3 4">
    <name type="scientific">Hevea brasiliensis</name>
    <name type="common">Para rubber tree</name>
    <name type="synonym">Siphonia brasiliensis</name>
    <dbReference type="NCBI Taxonomy" id="3981"/>
    <lineage>
        <taxon>Eukaryota</taxon>
        <taxon>Viridiplantae</taxon>
        <taxon>Streptophyta</taxon>
        <taxon>Embryophyta</taxon>
        <taxon>Tracheophyta</taxon>
        <taxon>Spermatophyta</taxon>
        <taxon>Magnoliopsida</taxon>
        <taxon>eudicotyledons</taxon>
        <taxon>Gunneridae</taxon>
        <taxon>Pentapetalae</taxon>
        <taxon>rosids</taxon>
        <taxon>fabids</taxon>
        <taxon>Malpighiales</taxon>
        <taxon>Euphorbiaceae</taxon>
        <taxon>Crotonoideae</taxon>
        <taxon>Micrandreae</taxon>
        <taxon>Hevea</taxon>
    </lineage>
</organism>
<keyword evidence="4" id="KW-1185">Reference proteome</keyword>
<name>A0ABQ9M6B6_HEVBR</name>
<protein>
    <recommendedName>
        <fullName evidence="2">FF domain-containing protein</fullName>
    </recommendedName>
</protein>
<feature type="domain" description="FF" evidence="2">
    <location>
        <begin position="46"/>
        <end position="86"/>
    </location>
</feature>
<accession>A0ABQ9M6B6</accession>
<dbReference type="InterPro" id="IPR002713">
    <property type="entry name" value="FF_domain"/>
</dbReference>
<dbReference type="Pfam" id="PF01846">
    <property type="entry name" value="FF"/>
    <property type="match status" value="2"/>
</dbReference>
<dbReference type="SUPFAM" id="SSF81698">
    <property type="entry name" value="FF domain"/>
    <property type="match status" value="3"/>
</dbReference>
<dbReference type="Pfam" id="PF25432">
    <property type="entry name" value="FF_PRPF40A"/>
    <property type="match status" value="1"/>
</dbReference>
<proteinExistence type="predicted"/>
<feature type="coiled-coil region" evidence="1">
    <location>
        <begin position="70"/>
        <end position="99"/>
    </location>
</feature>
<keyword evidence="1" id="KW-0175">Coiled coil</keyword>
<dbReference type="PANTHER" id="PTHR11864:SF33">
    <property type="entry name" value="PRE-MRNA-PROCESSING PROTEIN 40B"/>
    <property type="match status" value="1"/>
</dbReference>
<dbReference type="InterPro" id="IPR039726">
    <property type="entry name" value="Prp40-like"/>
</dbReference>
<feature type="domain" description="FF" evidence="2">
    <location>
        <begin position="98"/>
        <end position="153"/>
    </location>
</feature>
<dbReference type="EMBL" id="JARPOI010000008">
    <property type="protein sequence ID" value="KAJ9175080.1"/>
    <property type="molecule type" value="Genomic_DNA"/>
</dbReference>